<name>A0A438G2E2_VITVI</name>
<evidence type="ECO:0000313" key="3">
    <source>
        <dbReference type="Proteomes" id="UP000288805"/>
    </source>
</evidence>
<protein>
    <submittedName>
        <fullName evidence="2">Uncharacterized protein</fullName>
    </submittedName>
</protein>
<dbReference type="EMBL" id="QGNW01000663">
    <property type="protein sequence ID" value="RVW66366.1"/>
    <property type="molecule type" value="Genomic_DNA"/>
</dbReference>
<organism evidence="2 3">
    <name type="scientific">Vitis vinifera</name>
    <name type="common">Grape</name>
    <dbReference type="NCBI Taxonomy" id="29760"/>
    <lineage>
        <taxon>Eukaryota</taxon>
        <taxon>Viridiplantae</taxon>
        <taxon>Streptophyta</taxon>
        <taxon>Embryophyta</taxon>
        <taxon>Tracheophyta</taxon>
        <taxon>Spermatophyta</taxon>
        <taxon>Magnoliopsida</taxon>
        <taxon>eudicotyledons</taxon>
        <taxon>Gunneridae</taxon>
        <taxon>Pentapetalae</taxon>
        <taxon>rosids</taxon>
        <taxon>Vitales</taxon>
        <taxon>Vitaceae</taxon>
        <taxon>Viteae</taxon>
        <taxon>Vitis</taxon>
    </lineage>
</organism>
<sequence>MEGGSRHEINEFSQNTTLGTFQNGPETSLYDSWLGLHPPNYFTNHVRVIE</sequence>
<proteinExistence type="predicted"/>
<evidence type="ECO:0000313" key="2">
    <source>
        <dbReference type="EMBL" id="RVW66366.1"/>
    </source>
</evidence>
<feature type="compositionally biased region" description="Basic and acidic residues" evidence="1">
    <location>
        <begin position="1"/>
        <end position="10"/>
    </location>
</feature>
<reference evidence="2 3" key="1">
    <citation type="journal article" date="2018" name="PLoS Genet.">
        <title>Population sequencing reveals clonal diversity and ancestral inbreeding in the grapevine cultivar Chardonnay.</title>
        <authorList>
            <person name="Roach M.J."/>
            <person name="Johnson D.L."/>
            <person name="Bohlmann J."/>
            <person name="van Vuuren H.J."/>
            <person name="Jones S.J."/>
            <person name="Pretorius I.S."/>
            <person name="Schmidt S.A."/>
            <person name="Borneman A.R."/>
        </authorList>
    </citation>
    <scope>NUCLEOTIDE SEQUENCE [LARGE SCALE GENOMIC DNA]</scope>
    <source>
        <strain evidence="3">cv. Chardonnay</strain>
        <tissue evidence="2">Leaf</tissue>
    </source>
</reference>
<feature type="compositionally biased region" description="Polar residues" evidence="1">
    <location>
        <begin position="11"/>
        <end position="23"/>
    </location>
</feature>
<gene>
    <name evidence="2" type="ORF">CK203_065712</name>
</gene>
<dbReference type="AlphaFoldDB" id="A0A438G2E2"/>
<accession>A0A438G2E2</accession>
<comment type="caution">
    <text evidence="2">The sequence shown here is derived from an EMBL/GenBank/DDBJ whole genome shotgun (WGS) entry which is preliminary data.</text>
</comment>
<evidence type="ECO:0000256" key="1">
    <source>
        <dbReference type="SAM" id="MobiDB-lite"/>
    </source>
</evidence>
<dbReference type="Proteomes" id="UP000288805">
    <property type="component" value="Unassembled WGS sequence"/>
</dbReference>
<feature type="region of interest" description="Disordered" evidence="1">
    <location>
        <begin position="1"/>
        <end position="23"/>
    </location>
</feature>